<dbReference type="Proteomes" id="UP000179129">
    <property type="component" value="Unassembled WGS sequence"/>
</dbReference>
<evidence type="ECO:0000313" key="2">
    <source>
        <dbReference type="Proteomes" id="UP000179129"/>
    </source>
</evidence>
<reference evidence="1 2" key="1">
    <citation type="journal article" date="2016" name="Nat. Commun.">
        <title>Thousands of microbial genomes shed light on interconnected biogeochemical processes in an aquifer system.</title>
        <authorList>
            <person name="Anantharaman K."/>
            <person name="Brown C.T."/>
            <person name="Hug L.A."/>
            <person name="Sharon I."/>
            <person name="Castelle C.J."/>
            <person name="Probst A.J."/>
            <person name="Thomas B.C."/>
            <person name="Singh A."/>
            <person name="Wilkins M.J."/>
            <person name="Karaoz U."/>
            <person name="Brodie E.L."/>
            <person name="Williams K.H."/>
            <person name="Hubbard S.S."/>
            <person name="Banfield J.F."/>
        </authorList>
    </citation>
    <scope>NUCLEOTIDE SEQUENCE [LARGE SCALE GENOMIC DNA]</scope>
</reference>
<organism evidence="1 2">
    <name type="scientific">Candidatus Glassbacteria bacterium RIFCSPLOWO2_12_FULL_58_11</name>
    <dbReference type="NCBI Taxonomy" id="1817867"/>
    <lineage>
        <taxon>Bacteria</taxon>
        <taxon>Candidatus Glassiibacteriota</taxon>
    </lineage>
</organism>
<sequence>MGDKFKCSVCGWSGTAEEAMQPDAEIRKEWERVWKFRKGLSDEFGTQFYLGTLPWEKEMLDDLVCPKCAGECRRIAEE</sequence>
<evidence type="ECO:0008006" key="3">
    <source>
        <dbReference type="Google" id="ProtNLM"/>
    </source>
</evidence>
<gene>
    <name evidence="1" type="ORF">A3F83_00420</name>
</gene>
<accession>A0A1F5YPA7</accession>
<protein>
    <recommendedName>
        <fullName evidence="3">Rubredoxin-like domain-containing protein</fullName>
    </recommendedName>
</protein>
<name>A0A1F5YPA7_9BACT</name>
<comment type="caution">
    <text evidence="1">The sequence shown here is derived from an EMBL/GenBank/DDBJ whole genome shotgun (WGS) entry which is preliminary data.</text>
</comment>
<dbReference type="AlphaFoldDB" id="A0A1F5YPA7"/>
<evidence type="ECO:0000313" key="1">
    <source>
        <dbReference type="EMBL" id="OGG01722.1"/>
    </source>
</evidence>
<dbReference type="EMBL" id="MFIX01000203">
    <property type="protein sequence ID" value="OGG01722.1"/>
    <property type="molecule type" value="Genomic_DNA"/>
</dbReference>
<proteinExistence type="predicted"/>